<evidence type="ECO:0000259" key="3">
    <source>
        <dbReference type="Pfam" id="PF00884"/>
    </source>
</evidence>
<dbReference type="OrthoDB" id="9777306at2"/>
<accession>A0A1H5B5I5</accession>
<dbReference type="SUPFAM" id="SSF53649">
    <property type="entry name" value="Alkaline phosphatase-like"/>
    <property type="match status" value="1"/>
</dbReference>
<dbReference type="GO" id="GO:0046872">
    <property type="term" value="F:metal ion binding"/>
    <property type="evidence" value="ECO:0007669"/>
    <property type="project" value="UniProtKB-KW"/>
</dbReference>
<dbReference type="EMBL" id="FNTX01000001">
    <property type="protein sequence ID" value="SED49812.1"/>
    <property type="molecule type" value="Genomic_DNA"/>
</dbReference>
<name>A0A1H5B5I5_9MICO</name>
<keyword evidence="1" id="KW-0479">Metal-binding</keyword>
<dbReference type="RefSeq" id="WP_089771136.1">
    <property type="nucleotide sequence ID" value="NZ_FNTX01000001.1"/>
</dbReference>
<gene>
    <name evidence="4" type="ORF">SAMN04488554_0017</name>
</gene>
<protein>
    <submittedName>
        <fullName evidence="4">Arylsulfatase A</fullName>
    </submittedName>
</protein>
<evidence type="ECO:0000256" key="1">
    <source>
        <dbReference type="ARBA" id="ARBA00022723"/>
    </source>
</evidence>
<reference evidence="5" key="1">
    <citation type="submission" date="2016-10" db="EMBL/GenBank/DDBJ databases">
        <authorList>
            <person name="Varghese N."/>
            <person name="Submissions S."/>
        </authorList>
    </citation>
    <scope>NUCLEOTIDE SEQUENCE [LARGE SCALE GENOMIC DNA]</scope>
    <source>
        <strain evidence="5">DSM 21368</strain>
    </source>
</reference>
<keyword evidence="2" id="KW-0378">Hydrolase</keyword>
<dbReference type="Pfam" id="PF00884">
    <property type="entry name" value="Sulfatase"/>
    <property type="match status" value="1"/>
</dbReference>
<evidence type="ECO:0000313" key="5">
    <source>
        <dbReference type="Proteomes" id="UP000199220"/>
    </source>
</evidence>
<sequence>MRTGRPNILLVTTDTSRTDTLGCYGSTHAISPHLDALAAQGVVFEQAHTNAPVCMPARTSLLTGTHTPIHGTVENALHRRRHLTPCTDLLADVGYRTIMVGKTHFGPMPDSFAIQHPFAGEKGGPVQDEYADFLADHGYQRSVAEPGLLPEELTSDAWAVDTAIAEIDKVGATPFFLHCSLLSPHSPLDPPQRWIDAFADRELPPVIPGPDEPDELPRQLRDLLGLDDADTPDPDEIDRLRRLYYASAAATDAQIGRLVDHLDHAGLAENTLVIVTSDHGQQYYDHGFNDKHTFYDASWRIPLILRQPGTIPGGARQGFAMLTDVTATILAAAGVDFPPVQGFDLLPAVRDGRASPRRCATAVLYRSLALCNRRWKLEYYPDEDTGRLFDRIADPDELTDLYRDPTCQGVRDELLTALLIWRADLCDVEALQVSAGRGGPVAKRAMAMSAAVRGVDAEARVSARAAVIDDGAELA</sequence>
<dbReference type="InterPro" id="IPR017850">
    <property type="entry name" value="Alkaline_phosphatase_core_sf"/>
</dbReference>
<dbReference type="GO" id="GO:0005737">
    <property type="term" value="C:cytoplasm"/>
    <property type="evidence" value="ECO:0007669"/>
    <property type="project" value="TreeGrafter"/>
</dbReference>
<dbReference type="STRING" id="648782.SAMN04488554_0017"/>
<proteinExistence type="predicted"/>
<dbReference type="PANTHER" id="PTHR45953">
    <property type="entry name" value="IDURONATE 2-SULFATASE"/>
    <property type="match status" value="1"/>
</dbReference>
<dbReference type="AlphaFoldDB" id="A0A1H5B5I5"/>
<dbReference type="Proteomes" id="UP000199220">
    <property type="component" value="Unassembled WGS sequence"/>
</dbReference>
<keyword evidence="5" id="KW-1185">Reference proteome</keyword>
<evidence type="ECO:0000256" key="2">
    <source>
        <dbReference type="ARBA" id="ARBA00022801"/>
    </source>
</evidence>
<dbReference type="GO" id="GO:0008484">
    <property type="term" value="F:sulfuric ester hydrolase activity"/>
    <property type="evidence" value="ECO:0007669"/>
    <property type="project" value="TreeGrafter"/>
</dbReference>
<dbReference type="InterPro" id="IPR000917">
    <property type="entry name" value="Sulfatase_N"/>
</dbReference>
<feature type="domain" description="Sulfatase N-terminal" evidence="3">
    <location>
        <begin position="6"/>
        <end position="335"/>
    </location>
</feature>
<dbReference type="PANTHER" id="PTHR45953:SF1">
    <property type="entry name" value="IDURONATE 2-SULFATASE"/>
    <property type="match status" value="1"/>
</dbReference>
<evidence type="ECO:0000313" key="4">
    <source>
        <dbReference type="EMBL" id="SED49812.1"/>
    </source>
</evidence>
<organism evidence="4 5">
    <name type="scientific">Ruania alba</name>
    <dbReference type="NCBI Taxonomy" id="648782"/>
    <lineage>
        <taxon>Bacteria</taxon>
        <taxon>Bacillati</taxon>
        <taxon>Actinomycetota</taxon>
        <taxon>Actinomycetes</taxon>
        <taxon>Micrococcales</taxon>
        <taxon>Ruaniaceae</taxon>
        <taxon>Ruania</taxon>
    </lineage>
</organism>
<dbReference type="Gene3D" id="3.40.720.10">
    <property type="entry name" value="Alkaline Phosphatase, subunit A"/>
    <property type="match status" value="1"/>
</dbReference>